<protein>
    <recommendedName>
        <fullName evidence="3">F-box domain-containing protein</fullName>
    </recommendedName>
</protein>
<evidence type="ECO:0000313" key="1">
    <source>
        <dbReference type="EMBL" id="KAJ1989608.1"/>
    </source>
</evidence>
<comment type="caution">
    <text evidence="1">The sequence shown here is derived from an EMBL/GenBank/DDBJ whole genome shotgun (WGS) entry which is preliminary data.</text>
</comment>
<accession>A0ABQ8PHX8</accession>
<evidence type="ECO:0008006" key="3">
    <source>
        <dbReference type="Google" id="ProtNLM"/>
    </source>
</evidence>
<dbReference type="EMBL" id="JANBQD010000065">
    <property type="protein sequence ID" value="KAJ1989608.1"/>
    <property type="molecule type" value="Genomic_DNA"/>
</dbReference>
<sequence length="565" mass="64000">MAAISIFQSLPLHIAESITRYLVGSYRLALSSESARLTKQKKALTSLYNVSWLWRSLALQYFCEEAIVIIHGDKVECDFAYVNWPFGIEQPTTGINRYVKKIWMRTEGLFTCDSGALPQALANVWPNGFVFPAARKLSIEVCGNQAERRAVSGETNNKIVLEIASHIQQSMPKLEIIDILDKESPPHWAFLPPNIGTSYSIDGLLSTFLPNLKRINLDLAYNLLVKDYKCLQCCSRLTSLQCSSGKNMDMFKRLIQQNLQTLHSLVILQPPSNFVSSLVQDDNGNLVVYPQLERLEICANSGSNEAPYQQTDKQVILFPVLKHLKIEIHYPFADDTLFRGNSSTMQTLSIVVNSHFLHIAKQHRIFGNGNYPNLVCISSKVLSSHSDEGLTAKAYLFCMLEALGPATRALTVPKLSDQKVLFSAIPNYLYFASVQILKLSEVELTIGEMIKLLKLLPALTDLSCRFRELECEAGNIKYDGLPEHLYSMHYPLNRNFKCWEILFSQLLSRPIATFATLLAILCPRFTYAVMVHGDMELFRNHIKDLVSAKPFSEYFERVQCLLERH</sequence>
<organism evidence="1 2">
    <name type="scientific">Coemansia umbellata</name>
    <dbReference type="NCBI Taxonomy" id="1424467"/>
    <lineage>
        <taxon>Eukaryota</taxon>
        <taxon>Fungi</taxon>
        <taxon>Fungi incertae sedis</taxon>
        <taxon>Zoopagomycota</taxon>
        <taxon>Kickxellomycotina</taxon>
        <taxon>Kickxellomycetes</taxon>
        <taxon>Kickxellales</taxon>
        <taxon>Kickxellaceae</taxon>
        <taxon>Coemansia</taxon>
    </lineage>
</organism>
<keyword evidence="2" id="KW-1185">Reference proteome</keyword>
<evidence type="ECO:0000313" key="2">
    <source>
        <dbReference type="Proteomes" id="UP001151295"/>
    </source>
</evidence>
<reference evidence="1" key="1">
    <citation type="submission" date="2022-07" db="EMBL/GenBank/DDBJ databases">
        <title>Phylogenomic reconstructions and comparative analyses of Kickxellomycotina fungi.</title>
        <authorList>
            <person name="Reynolds N.K."/>
            <person name="Stajich J.E."/>
            <person name="Barry K."/>
            <person name="Grigoriev I.V."/>
            <person name="Crous P."/>
            <person name="Smith M.E."/>
        </authorList>
    </citation>
    <scope>NUCLEOTIDE SEQUENCE</scope>
    <source>
        <strain evidence="1">BCRC 34882</strain>
    </source>
</reference>
<proteinExistence type="predicted"/>
<dbReference type="Proteomes" id="UP001151295">
    <property type="component" value="Unassembled WGS sequence"/>
</dbReference>
<name>A0ABQ8PHX8_9FUNG</name>
<gene>
    <name evidence="1" type="ORF">EDC05_004574</name>
</gene>